<dbReference type="PROSITE" id="PS50088">
    <property type="entry name" value="ANK_REPEAT"/>
    <property type="match status" value="2"/>
</dbReference>
<keyword evidence="5" id="KW-1185">Reference proteome</keyword>
<dbReference type="PANTHER" id="PTHR24179:SF21">
    <property type="entry name" value="MYOSIN BINDING SUBUNIT, ISOFORM O"/>
    <property type="match status" value="1"/>
</dbReference>
<dbReference type="RefSeq" id="XP_006817058.1">
    <property type="nucleotide sequence ID" value="XM_006816995.1"/>
</dbReference>
<evidence type="ECO:0000256" key="2">
    <source>
        <dbReference type="ARBA" id="ARBA00022737"/>
    </source>
</evidence>
<dbReference type="PROSITE" id="PS50297">
    <property type="entry name" value="ANK_REP_REGION"/>
    <property type="match status" value="2"/>
</dbReference>
<evidence type="ECO:0000313" key="5">
    <source>
        <dbReference type="Proteomes" id="UP000694865"/>
    </source>
</evidence>
<keyword evidence="4" id="KW-0040">ANK repeat</keyword>
<accession>A0ABM0MAL7</accession>
<dbReference type="GeneID" id="102804479"/>
<sequence>MLRRNRTVSCPSAFGENETECSSDERHISFPIQVKFLSAVQDKDSSELSRILSQHLHEIDVNKKNHMGVTALHQSVVNKNLDGVKLLLTNGANVNCQDVNGHTPLHTASEHGCSNIASMLIVFGADLFQTTIEGELAVDVAKNSIIADLIAVEMCSQIQNQVLNDKYRLLFQLIQIWGYIKERLVEWHGALLRLVLRGVNRALTGMNLNTFSLREVLADT</sequence>
<dbReference type="Proteomes" id="UP000694865">
    <property type="component" value="Unplaced"/>
</dbReference>
<evidence type="ECO:0000256" key="1">
    <source>
        <dbReference type="ARBA" id="ARBA00022473"/>
    </source>
</evidence>
<dbReference type="InterPro" id="IPR051226">
    <property type="entry name" value="PP1_Regulatory_Subunit"/>
</dbReference>
<dbReference type="Gene3D" id="1.25.40.20">
    <property type="entry name" value="Ankyrin repeat-containing domain"/>
    <property type="match status" value="1"/>
</dbReference>
<organism evidence="5 6">
    <name type="scientific">Saccoglossus kowalevskii</name>
    <name type="common">Acorn worm</name>
    <dbReference type="NCBI Taxonomy" id="10224"/>
    <lineage>
        <taxon>Eukaryota</taxon>
        <taxon>Metazoa</taxon>
        <taxon>Hemichordata</taxon>
        <taxon>Enteropneusta</taxon>
        <taxon>Harrimaniidae</taxon>
        <taxon>Saccoglossus</taxon>
    </lineage>
</organism>
<name>A0ABM0MAL7_SACKO</name>
<evidence type="ECO:0000313" key="6">
    <source>
        <dbReference type="RefSeq" id="XP_006817058.1"/>
    </source>
</evidence>
<dbReference type="SUPFAM" id="SSF48403">
    <property type="entry name" value="Ankyrin repeat"/>
    <property type="match status" value="1"/>
</dbReference>
<evidence type="ECO:0000256" key="3">
    <source>
        <dbReference type="ARBA" id="ARBA00038386"/>
    </source>
</evidence>
<feature type="repeat" description="ANK" evidence="4">
    <location>
        <begin position="100"/>
        <end position="127"/>
    </location>
</feature>
<evidence type="ECO:0000256" key="4">
    <source>
        <dbReference type="PROSITE-ProRule" id="PRU00023"/>
    </source>
</evidence>
<keyword evidence="1" id="KW-0217">Developmental protein</keyword>
<feature type="repeat" description="ANK" evidence="4">
    <location>
        <begin position="67"/>
        <end position="99"/>
    </location>
</feature>
<dbReference type="InterPro" id="IPR002110">
    <property type="entry name" value="Ankyrin_rpt"/>
</dbReference>
<proteinExistence type="inferred from homology"/>
<comment type="similarity">
    <text evidence="3">Belongs to the NRARP family.</text>
</comment>
<dbReference type="InterPro" id="IPR036770">
    <property type="entry name" value="Ankyrin_rpt-contain_sf"/>
</dbReference>
<reference evidence="6" key="1">
    <citation type="submission" date="2025-08" db="UniProtKB">
        <authorList>
            <consortium name="RefSeq"/>
        </authorList>
    </citation>
    <scope>IDENTIFICATION</scope>
    <source>
        <tissue evidence="6">Testes</tissue>
    </source>
</reference>
<dbReference type="SMART" id="SM00248">
    <property type="entry name" value="ANK"/>
    <property type="match status" value="2"/>
</dbReference>
<gene>
    <name evidence="6" type="primary">LOC102804479</name>
</gene>
<dbReference type="Pfam" id="PF12796">
    <property type="entry name" value="Ank_2"/>
    <property type="match status" value="1"/>
</dbReference>
<dbReference type="PANTHER" id="PTHR24179">
    <property type="entry name" value="PROTEIN PHOSPHATASE 1 REGULATORY SUBUNIT 12"/>
    <property type="match status" value="1"/>
</dbReference>
<keyword evidence="2" id="KW-0677">Repeat</keyword>
<protein>
    <submittedName>
        <fullName evidence="6">Protein phosphatase 1 regulatory subunit 12B-like</fullName>
    </submittedName>
</protein>